<name>A0A6J6I8P5_9ZZZZ</name>
<organism evidence="4">
    <name type="scientific">freshwater metagenome</name>
    <dbReference type="NCBI Taxonomy" id="449393"/>
    <lineage>
        <taxon>unclassified sequences</taxon>
        <taxon>metagenomes</taxon>
        <taxon>ecological metagenomes</taxon>
    </lineage>
</organism>
<dbReference type="GO" id="GO:0016491">
    <property type="term" value="F:oxidoreductase activity"/>
    <property type="evidence" value="ECO:0007669"/>
    <property type="project" value="InterPro"/>
</dbReference>
<keyword evidence="2" id="KW-0411">Iron-sulfur</keyword>
<dbReference type="PANTHER" id="PTHR43742:SF6">
    <property type="entry name" value="OXIDOREDUCTASE YYAE-RELATED"/>
    <property type="match status" value="1"/>
</dbReference>
<dbReference type="Gene3D" id="2.40.40.20">
    <property type="match status" value="1"/>
</dbReference>
<gene>
    <name evidence="4" type="ORF">UFOPK1835_01729</name>
</gene>
<reference evidence="4" key="1">
    <citation type="submission" date="2020-05" db="EMBL/GenBank/DDBJ databases">
        <authorList>
            <person name="Chiriac C."/>
            <person name="Salcher M."/>
            <person name="Ghai R."/>
            <person name="Kavagutti S V."/>
        </authorList>
    </citation>
    <scope>NUCLEOTIDE SEQUENCE</scope>
</reference>
<evidence type="ECO:0000313" key="4">
    <source>
        <dbReference type="EMBL" id="CAB4620339.1"/>
    </source>
</evidence>
<proteinExistence type="predicted"/>
<dbReference type="GO" id="GO:0051536">
    <property type="term" value="F:iron-sulfur cluster binding"/>
    <property type="evidence" value="ECO:0007669"/>
    <property type="project" value="UniProtKB-KW"/>
</dbReference>
<dbReference type="PANTHER" id="PTHR43742">
    <property type="entry name" value="TRIMETHYLAMINE-N-OXIDE REDUCTASE"/>
    <property type="match status" value="1"/>
</dbReference>
<dbReference type="InterPro" id="IPR050612">
    <property type="entry name" value="Prok_Mopterin_Oxidored"/>
</dbReference>
<evidence type="ECO:0000256" key="1">
    <source>
        <dbReference type="ARBA" id="ARBA00023004"/>
    </source>
</evidence>
<evidence type="ECO:0000256" key="2">
    <source>
        <dbReference type="ARBA" id="ARBA00023014"/>
    </source>
</evidence>
<dbReference type="SUPFAM" id="SSF50692">
    <property type="entry name" value="ADC-like"/>
    <property type="match status" value="1"/>
</dbReference>
<protein>
    <submittedName>
        <fullName evidence="4">Unannotated protein</fullName>
    </submittedName>
</protein>
<dbReference type="AlphaFoldDB" id="A0A6J6I8P5"/>
<dbReference type="GO" id="GO:0043546">
    <property type="term" value="F:molybdopterin cofactor binding"/>
    <property type="evidence" value="ECO:0007669"/>
    <property type="project" value="InterPro"/>
</dbReference>
<feature type="domain" description="Molybdopterin dinucleotide-binding" evidence="3">
    <location>
        <begin position="84"/>
        <end position="200"/>
    </location>
</feature>
<dbReference type="Pfam" id="PF01568">
    <property type="entry name" value="Molydop_binding"/>
    <property type="match status" value="1"/>
</dbReference>
<sequence length="212" mass="22261">MFGNDVDMLAIINDGALARHGLSMAELRGLPDGIAVLEQVTPGGFLDAMRPGGTIDGDPAMMAIARERAVEQFDELETEPAGTLKLITRRTAHTINSALQNVEKLKAKGAADNPLYMAPIDAIRLSLVDGSAVRVSNRWGSVESTIRIDDTLRDGVVAMTHGFGNANTTGMPSARRNPGVNVNALAPTGPGSFDPVSTMSQLTGIPVDVTAL</sequence>
<keyword evidence="1" id="KW-0408">Iron</keyword>
<dbReference type="InterPro" id="IPR006657">
    <property type="entry name" value="MoPterin_dinucl-bd_dom"/>
</dbReference>
<keyword evidence="2" id="KW-0479">Metal-binding</keyword>
<dbReference type="InterPro" id="IPR009010">
    <property type="entry name" value="Asp_de-COase-like_dom_sf"/>
</dbReference>
<evidence type="ECO:0000259" key="3">
    <source>
        <dbReference type="Pfam" id="PF01568"/>
    </source>
</evidence>
<accession>A0A6J6I8P5</accession>
<dbReference type="EMBL" id="CAEZUP010000096">
    <property type="protein sequence ID" value="CAB4620339.1"/>
    <property type="molecule type" value="Genomic_DNA"/>
</dbReference>